<dbReference type="RefSeq" id="WP_203169681.1">
    <property type="nucleotide sequence ID" value="NZ_JAEVLS010000005.1"/>
</dbReference>
<dbReference type="InterPro" id="IPR020422">
    <property type="entry name" value="TYR_PHOSPHATASE_DUAL_dom"/>
</dbReference>
<name>A0ABS1X2X4_9GAMM</name>
<dbReference type="PANTHER" id="PTHR16222:SF12">
    <property type="entry name" value="ADP-RIBOSYLGLYCOHYDROLASE-RELATED"/>
    <property type="match status" value="1"/>
</dbReference>
<keyword evidence="5" id="KW-1185">Reference proteome</keyword>
<dbReference type="InterPro" id="IPR016130">
    <property type="entry name" value="Tyr_Pase_AS"/>
</dbReference>
<dbReference type="Proteomes" id="UP000661077">
    <property type="component" value="Unassembled WGS sequence"/>
</dbReference>
<evidence type="ECO:0000259" key="2">
    <source>
        <dbReference type="PROSITE" id="PS50054"/>
    </source>
</evidence>
<evidence type="ECO:0000259" key="3">
    <source>
        <dbReference type="PROSITE" id="PS50056"/>
    </source>
</evidence>
<evidence type="ECO:0000313" key="5">
    <source>
        <dbReference type="Proteomes" id="UP000661077"/>
    </source>
</evidence>
<proteinExistence type="predicted"/>
<organism evidence="4 5">
    <name type="scientific">Steroidobacter gossypii</name>
    <dbReference type="NCBI Taxonomy" id="2805490"/>
    <lineage>
        <taxon>Bacteria</taxon>
        <taxon>Pseudomonadati</taxon>
        <taxon>Pseudomonadota</taxon>
        <taxon>Gammaproteobacteria</taxon>
        <taxon>Steroidobacterales</taxon>
        <taxon>Steroidobacteraceae</taxon>
        <taxon>Steroidobacter</taxon>
    </lineage>
</organism>
<gene>
    <name evidence="4" type="ORF">JM946_22790</name>
</gene>
<dbReference type="PROSITE" id="PS50056">
    <property type="entry name" value="TYR_PHOSPHATASE_2"/>
    <property type="match status" value="1"/>
</dbReference>
<dbReference type="PROSITE" id="PS00383">
    <property type="entry name" value="TYR_PHOSPHATASE_1"/>
    <property type="match status" value="1"/>
</dbReference>
<dbReference type="Pfam" id="PF22784">
    <property type="entry name" value="PTP-SAK"/>
    <property type="match status" value="1"/>
</dbReference>
<dbReference type="InterPro" id="IPR029021">
    <property type="entry name" value="Prot-tyrosine_phosphatase-like"/>
</dbReference>
<dbReference type="InterPro" id="IPR036705">
    <property type="entry name" value="Ribosyl_crysJ1_sf"/>
</dbReference>
<sequence length="476" mass="51398">MSTDPFTVGALPVPLPNCYWVRPGQLLAGEYPGSMSRGEATERVRKLLHAGINSFIDLTEEGELPAYDTLLAELSEQHIRYRRLPILDHGLPDSPAHMAQILDLIDSELAAGRRVYVHCRAGIGRTGTTIGCHLIRSGLGSEEAIDRLQDLWQQCGRARRWPTIPETDEQLEFVRLWSERIVSGSAADLVGRYEASLLGLAIGDAVGSMVANSRFDAATLAAAGGLRDAGTLTTGASTAMTRALAESLIARGNNDSDDQMQRYLAWSQSVGNIGVPQEVRRALKGWQWSRKKLAGTHDPSNLDPHSLPRTLAVAMFLRNDAKAAIEGAVEASRTTQQSPVVLDLCRVWAALFVDAFAGVNKQTLLDFDGPAMQLVRQRELKAPVKQLFRGRGQPCTDADDAVSVTCVALDAFASGKTLHDVLIRLLTTSRAAPAAAALSGALCGAYHGSVAIPPELQRQLPDEAVLRSLARHLLPV</sequence>
<accession>A0ABS1X2X4</accession>
<dbReference type="InterPro" id="IPR057023">
    <property type="entry name" value="PTP-SAK"/>
</dbReference>
<dbReference type="InterPro" id="IPR000387">
    <property type="entry name" value="Tyr_Pase_dom"/>
</dbReference>
<dbReference type="Gene3D" id="3.90.190.10">
    <property type="entry name" value="Protein tyrosine phosphatase superfamily"/>
    <property type="match status" value="1"/>
</dbReference>
<comment type="caution">
    <text evidence="4">The sequence shown here is derived from an EMBL/GenBank/DDBJ whole genome shotgun (WGS) entry which is preliminary data.</text>
</comment>
<dbReference type="PROSITE" id="PS50054">
    <property type="entry name" value="TYR_PHOSPHATASE_DUAL"/>
    <property type="match status" value="1"/>
</dbReference>
<dbReference type="SUPFAM" id="SSF101478">
    <property type="entry name" value="ADP-ribosylglycohydrolase"/>
    <property type="match status" value="1"/>
</dbReference>
<dbReference type="InterPro" id="IPR050792">
    <property type="entry name" value="ADP-ribosylglycohydrolase"/>
</dbReference>
<dbReference type="SUPFAM" id="SSF52799">
    <property type="entry name" value="(Phosphotyrosine protein) phosphatases II"/>
    <property type="match status" value="1"/>
</dbReference>
<dbReference type="Gene3D" id="1.10.4080.10">
    <property type="entry name" value="ADP-ribosylation/Crystallin J1"/>
    <property type="match status" value="1"/>
</dbReference>
<feature type="domain" description="Tyrosine-protein phosphatase" evidence="2">
    <location>
        <begin position="15"/>
        <end position="183"/>
    </location>
</feature>
<protein>
    <submittedName>
        <fullName evidence="4">ADP-ribosylglycohydrolase family protein</fullName>
    </submittedName>
</protein>
<evidence type="ECO:0000256" key="1">
    <source>
        <dbReference type="ARBA" id="ARBA00022801"/>
    </source>
</evidence>
<feature type="domain" description="Tyrosine specific protein phosphatases" evidence="3">
    <location>
        <begin position="99"/>
        <end position="150"/>
    </location>
</feature>
<keyword evidence="1" id="KW-0378">Hydrolase</keyword>
<dbReference type="InterPro" id="IPR005502">
    <property type="entry name" value="Ribosyl_crysJ1"/>
</dbReference>
<dbReference type="SMART" id="SM00195">
    <property type="entry name" value="DSPc"/>
    <property type="match status" value="1"/>
</dbReference>
<dbReference type="EMBL" id="JAEVLS010000005">
    <property type="protein sequence ID" value="MBM0107579.1"/>
    <property type="molecule type" value="Genomic_DNA"/>
</dbReference>
<dbReference type="PANTHER" id="PTHR16222">
    <property type="entry name" value="ADP-RIBOSYLGLYCOHYDROLASE"/>
    <property type="match status" value="1"/>
</dbReference>
<evidence type="ECO:0000313" key="4">
    <source>
        <dbReference type="EMBL" id="MBM0107579.1"/>
    </source>
</evidence>
<dbReference type="Pfam" id="PF03747">
    <property type="entry name" value="ADP_ribosyl_GH"/>
    <property type="match status" value="1"/>
</dbReference>
<reference evidence="4 5" key="1">
    <citation type="journal article" date="2021" name="Int. J. Syst. Evol. Microbiol.">
        <title>Steroidobacter gossypii sp. nov., isolated from soil of cotton cropping field.</title>
        <authorList>
            <person name="Huang R."/>
            <person name="Yang S."/>
            <person name="Zhen C."/>
            <person name="Liu W."/>
        </authorList>
    </citation>
    <scope>NUCLEOTIDE SEQUENCE [LARGE SCALE GENOMIC DNA]</scope>
    <source>
        <strain evidence="4 5">S1-65</strain>
    </source>
</reference>